<dbReference type="Gene3D" id="3.10.450.50">
    <property type="match status" value="1"/>
</dbReference>
<evidence type="ECO:0000259" key="1">
    <source>
        <dbReference type="Pfam" id="PF14534"/>
    </source>
</evidence>
<dbReference type="EMBL" id="CP060394">
    <property type="protein sequence ID" value="QNI34378.1"/>
    <property type="molecule type" value="Genomic_DNA"/>
</dbReference>
<proteinExistence type="predicted"/>
<keyword evidence="3" id="KW-1185">Reference proteome</keyword>
<dbReference type="SUPFAM" id="SSF54427">
    <property type="entry name" value="NTF2-like"/>
    <property type="match status" value="1"/>
</dbReference>
<organism evidence="2 3">
    <name type="scientific">Alloacidobacterium dinghuense</name>
    <dbReference type="NCBI Taxonomy" id="2763107"/>
    <lineage>
        <taxon>Bacteria</taxon>
        <taxon>Pseudomonadati</taxon>
        <taxon>Acidobacteriota</taxon>
        <taxon>Terriglobia</taxon>
        <taxon>Terriglobales</taxon>
        <taxon>Acidobacteriaceae</taxon>
        <taxon>Alloacidobacterium</taxon>
    </lineage>
</organism>
<dbReference type="InterPro" id="IPR027843">
    <property type="entry name" value="DUF4440"/>
</dbReference>
<evidence type="ECO:0000313" key="2">
    <source>
        <dbReference type="EMBL" id="QNI34378.1"/>
    </source>
</evidence>
<dbReference type="AlphaFoldDB" id="A0A7G8BPA8"/>
<dbReference type="RefSeq" id="WP_186746506.1">
    <property type="nucleotide sequence ID" value="NZ_CP060394.1"/>
</dbReference>
<dbReference type="KEGG" id="adin:H7849_11060"/>
<dbReference type="InterPro" id="IPR032710">
    <property type="entry name" value="NTF2-like_dom_sf"/>
</dbReference>
<evidence type="ECO:0000313" key="3">
    <source>
        <dbReference type="Proteomes" id="UP000515312"/>
    </source>
</evidence>
<dbReference type="Pfam" id="PF14534">
    <property type="entry name" value="DUF4440"/>
    <property type="match status" value="1"/>
</dbReference>
<gene>
    <name evidence="2" type="ORF">H7849_11060</name>
</gene>
<protein>
    <submittedName>
        <fullName evidence="2">DUF4440 domain-containing protein</fullName>
    </submittedName>
</protein>
<sequence>MYCYTLLLVVVAVAPIAPPDSPQTVTQVLRAKDQALLDAIAPGNVKVWDAALAEEAVYVDENGVILDRAAFLKQLTPLPPGASGTLVISSYQASEQGDVATVIHTDDETENYHGQTLKARYLTTETWQRSENDWKLLQVHTYAVLQDPPAQKLAAKDLDAYAGRYTAGDLIYTLHRDGNRLIGQREGGAPVEWNAELRDVFFIAGQPRIRKIFQRDANGKITGFVDRRKSWDLVWKKTG</sequence>
<name>A0A7G8BPA8_9BACT</name>
<feature type="domain" description="DUF4440" evidence="1">
    <location>
        <begin position="29"/>
        <end position="136"/>
    </location>
</feature>
<accession>A0A7G8BPA8</accession>
<reference evidence="2 3" key="1">
    <citation type="submission" date="2020-08" db="EMBL/GenBank/DDBJ databases">
        <title>Edaphobacter telluris sp. nov. and Acidobacterium dinghuensis sp. nov., two acidobacteria isolated from forest soil.</title>
        <authorList>
            <person name="Fu J."/>
            <person name="Qiu L."/>
        </authorList>
    </citation>
    <scope>NUCLEOTIDE SEQUENCE [LARGE SCALE GENOMIC DNA]</scope>
    <source>
        <strain evidence="2">4Y35</strain>
    </source>
</reference>
<dbReference type="Proteomes" id="UP000515312">
    <property type="component" value="Chromosome"/>
</dbReference>